<proteinExistence type="predicted"/>
<organism evidence="1 2">
    <name type="scientific">Liparis tanakae</name>
    <name type="common">Tanaka's snailfish</name>
    <dbReference type="NCBI Taxonomy" id="230148"/>
    <lineage>
        <taxon>Eukaryota</taxon>
        <taxon>Metazoa</taxon>
        <taxon>Chordata</taxon>
        <taxon>Craniata</taxon>
        <taxon>Vertebrata</taxon>
        <taxon>Euteleostomi</taxon>
        <taxon>Actinopterygii</taxon>
        <taxon>Neopterygii</taxon>
        <taxon>Teleostei</taxon>
        <taxon>Neoteleostei</taxon>
        <taxon>Acanthomorphata</taxon>
        <taxon>Eupercaria</taxon>
        <taxon>Perciformes</taxon>
        <taxon>Cottioidei</taxon>
        <taxon>Cottales</taxon>
        <taxon>Liparidae</taxon>
        <taxon>Liparis</taxon>
    </lineage>
</organism>
<evidence type="ECO:0000313" key="2">
    <source>
        <dbReference type="Proteomes" id="UP000314294"/>
    </source>
</evidence>
<evidence type="ECO:0000313" key="1">
    <source>
        <dbReference type="EMBL" id="TNN41790.1"/>
    </source>
</evidence>
<protein>
    <submittedName>
        <fullName evidence="1">Uncharacterized protein</fullName>
    </submittedName>
</protein>
<reference evidence="1 2" key="1">
    <citation type="submission" date="2019-03" db="EMBL/GenBank/DDBJ databases">
        <title>First draft genome of Liparis tanakae, snailfish: a comprehensive survey of snailfish specific genes.</title>
        <authorList>
            <person name="Kim W."/>
            <person name="Song I."/>
            <person name="Jeong J.-H."/>
            <person name="Kim D."/>
            <person name="Kim S."/>
            <person name="Ryu S."/>
            <person name="Song J.Y."/>
            <person name="Lee S.K."/>
        </authorList>
    </citation>
    <scope>NUCLEOTIDE SEQUENCE [LARGE SCALE GENOMIC DNA]</scope>
    <source>
        <tissue evidence="1">Muscle</tissue>
    </source>
</reference>
<accession>A0A4Z2FLN1</accession>
<name>A0A4Z2FLN1_9TELE</name>
<comment type="caution">
    <text evidence="1">The sequence shown here is derived from an EMBL/GenBank/DDBJ whole genome shotgun (WGS) entry which is preliminary data.</text>
</comment>
<keyword evidence="2" id="KW-1185">Reference proteome</keyword>
<gene>
    <name evidence="1" type="ORF">EYF80_048035</name>
</gene>
<sequence length="87" mass="9391">MRCNRSNKDVTALPVNFDTGRAQLVELLLRLASPCSPPQLSYSGSTCSSLIAILFASNLYSVSSTSILGIRPFISPFISSRSSFSLM</sequence>
<dbReference type="EMBL" id="SRLO01001080">
    <property type="protein sequence ID" value="TNN41790.1"/>
    <property type="molecule type" value="Genomic_DNA"/>
</dbReference>
<dbReference type="Proteomes" id="UP000314294">
    <property type="component" value="Unassembled WGS sequence"/>
</dbReference>
<dbReference type="AlphaFoldDB" id="A0A4Z2FLN1"/>